<feature type="transmembrane region" description="Helical" evidence="1">
    <location>
        <begin position="67"/>
        <end position="87"/>
    </location>
</feature>
<dbReference type="InterPro" id="IPR041116">
    <property type="entry name" value="SLATT_3"/>
</dbReference>
<dbReference type="Proteomes" id="UP001596004">
    <property type="component" value="Unassembled WGS sequence"/>
</dbReference>
<protein>
    <submittedName>
        <fullName evidence="4">DUF4231 domain-containing protein</fullName>
    </submittedName>
</protein>
<dbReference type="NCBIfam" id="NF033634">
    <property type="entry name" value="SLATT_1"/>
    <property type="match status" value="1"/>
</dbReference>
<feature type="transmembrane region" description="Helical" evidence="1">
    <location>
        <begin position="205"/>
        <end position="224"/>
    </location>
</feature>
<evidence type="ECO:0000313" key="5">
    <source>
        <dbReference type="Proteomes" id="UP001596004"/>
    </source>
</evidence>
<gene>
    <name evidence="4" type="ORF">ACFO60_10395</name>
</gene>
<dbReference type="EMBL" id="JBHSFP010000005">
    <property type="protein sequence ID" value="MFC4531172.1"/>
    <property type="molecule type" value="Genomic_DNA"/>
</dbReference>
<reference evidence="5" key="1">
    <citation type="journal article" date="2019" name="Int. J. Syst. Evol. Microbiol.">
        <title>The Global Catalogue of Microorganisms (GCM) 10K type strain sequencing project: providing services to taxonomists for standard genome sequencing and annotation.</title>
        <authorList>
            <consortium name="The Broad Institute Genomics Platform"/>
            <consortium name="The Broad Institute Genome Sequencing Center for Infectious Disease"/>
            <person name="Wu L."/>
            <person name="Ma J."/>
        </authorList>
    </citation>
    <scope>NUCLEOTIDE SEQUENCE [LARGE SCALE GENOMIC DNA]</scope>
    <source>
        <strain evidence="5">CGMCC 4.7132</strain>
    </source>
</reference>
<name>A0ABV9CEA5_9ACTN</name>
<dbReference type="Pfam" id="PF18181">
    <property type="entry name" value="SLATT_1"/>
    <property type="match status" value="1"/>
</dbReference>
<dbReference type="InterPro" id="IPR040884">
    <property type="entry name" value="SLATT_1"/>
</dbReference>
<keyword evidence="1" id="KW-1133">Transmembrane helix</keyword>
<keyword evidence="1" id="KW-0812">Transmembrane</keyword>
<feature type="domain" description="SMODS and SLOG-associating 2TM effector" evidence="2">
    <location>
        <begin position="179"/>
        <end position="300"/>
    </location>
</feature>
<accession>A0ABV9CEA5</accession>
<dbReference type="NCBIfam" id="NF033610">
    <property type="entry name" value="SLATT_3"/>
    <property type="match status" value="1"/>
</dbReference>
<organism evidence="4 5">
    <name type="scientific">Sphaerisporangium dianthi</name>
    <dbReference type="NCBI Taxonomy" id="1436120"/>
    <lineage>
        <taxon>Bacteria</taxon>
        <taxon>Bacillati</taxon>
        <taxon>Actinomycetota</taxon>
        <taxon>Actinomycetes</taxon>
        <taxon>Streptosporangiales</taxon>
        <taxon>Streptosporangiaceae</taxon>
        <taxon>Sphaerisporangium</taxon>
    </lineage>
</organism>
<comment type="caution">
    <text evidence="4">The sequence shown here is derived from an EMBL/GenBank/DDBJ whole genome shotgun (WGS) entry which is preliminary data.</text>
</comment>
<evidence type="ECO:0000259" key="3">
    <source>
        <dbReference type="Pfam" id="PF18184"/>
    </source>
</evidence>
<evidence type="ECO:0000256" key="1">
    <source>
        <dbReference type="SAM" id="Phobius"/>
    </source>
</evidence>
<dbReference type="RefSeq" id="WP_380839557.1">
    <property type="nucleotide sequence ID" value="NZ_JBHSFP010000005.1"/>
</dbReference>
<dbReference type="Pfam" id="PF18184">
    <property type="entry name" value="SLATT_3"/>
    <property type="match status" value="1"/>
</dbReference>
<keyword evidence="5" id="KW-1185">Reference proteome</keyword>
<evidence type="ECO:0000313" key="4">
    <source>
        <dbReference type="EMBL" id="MFC4531172.1"/>
    </source>
</evidence>
<evidence type="ECO:0000259" key="2">
    <source>
        <dbReference type="Pfam" id="PF18181"/>
    </source>
</evidence>
<feature type="transmembrane region" description="Helical" evidence="1">
    <location>
        <begin position="38"/>
        <end position="61"/>
    </location>
</feature>
<feature type="domain" description="SMODS and SLOG-associating 2TM effector" evidence="3">
    <location>
        <begin position="21"/>
        <end position="176"/>
    </location>
</feature>
<proteinExistence type="predicted"/>
<keyword evidence="1" id="KW-0472">Membrane</keyword>
<feature type="transmembrane region" description="Helical" evidence="1">
    <location>
        <begin position="230"/>
        <end position="247"/>
    </location>
</feature>
<sequence length="305" mass="33355">MRQGRGSSECVVASDPDTGFPALYRAADRGAIVGQRRLLTATGVRLTSLVAAAIFGSFGFIAGRVDVAAIVAAGALATALVTEVYLLSARPDRQWYEARAAAESAKTLAWRYLVGGAPFGRDGADDDADMDLLLHRRFAEITRGIHGFALVPPMEEASQVTAMMREIRALSLEERKQHYMSGRINEQRAWYCAKASYHERRASRWSIGLAAMEAVGLIAAILNADQVIDLDLPGIVGALAAAGIAWLQTRQHQQLATSYSIAALELADIVSRVEWPRTESEWAHFVDESEEAIAREHMLWWGSRS</sequence>